<dbReference type="Pfam" id="PF00440">
    <property type="entry name" value="TetR_N"/>
    <property type="match status" value="1"/>
</dbReference>
<evidence type="ECO:0000313" key="6">
    <source>
        <dbReference type="EMBL" id="AKU15580.1"/>
    </source>
</evidence>
<dbReference type="STRING" id="571913.VV02_06430"/>
<dbReference type="EMBL" id="CP011112">
    <property type="protein sequence ID" value="AKU15580.1"/>
    <property type="molecule type" value="Genomic_DNA"/>
</dbReference>
<protein>
    <recommendedName>
        <fullName evidence="5">HTH tetR-type domain-containing protein</fullName>
    </recommendedName>
</protein>
<evidence type="ECO:0000256" key="3">
    <source>
        <dbReference type="ARBA" id="ARBA00023163"/>
    </source>
</evidence>
<dbReference type="PANTHER" id="PTHR47506">
    <property type="entry name" value="TRANSCRIPTIONAL REGULATORY PROTEIN"/>
    <property type="match status" value="1"/>
</dbReference>
<dbReference type="InterPro" id="IPR001647">
    <property type="entry name" value="HTH_TetR"/>
</dbReference>
<dbReference type="PROSITE" id="PS50977">
    <property type="entry name" value="HTH_TETR_2"/>
    <property type="match status" value="1"/>
</dbReference>
<proteinExistence type="predicted"/>
<reference evidence="6 7" key="1">
    <citation type="submission" date="2015-03" db="EMBL/GenBank/DDBJ databases">
        <title>Luteipulveratus halotolerans sp. nov., a novel actinobacterium (Dermacoccaceae) from Sarawak, Malaysia.</title>
        <authorList>
            <person name="Juboi H."/>
            <person name="Basik A."/>
            <person name="Shamsul S.S."/>
            <person name="Arnold P."/>
            <person name="Schmitt E.K."/>
            <person name="Sanglier J.-J."/>
            <person name="Yeo T."/>
        </authorList>
    </citation>
    <scope>NUCLEOTIDE SEQUENCE [LARGE SCALE GENOMIC DNA]</scope>
    <source>
        <strain evidence="6 7">MN07-A0370</strain>
    </source>
</reference>
<dbReference type="GO" id="GO:0003677">
    <property type="term" value="F:DNA binding"/>
    <property type="evidence" value="ECO:0007669"/>
    <property type="project" value="UniProtKB-UniRule"/>
</dbReference>
<dbReference type="KEGG" id="lmoi:VV02_06430"/>
<dbReference type="SUPFAM" id="SSF48498">
    <property type="entry name" value="Tetracyclin repressor-like, C-terminal domain"/>
    <property type="match status" value="1"/>
</dbReference>
<dbReference type="PATRIC" id="fig|571913.6.peg.1311"/>
<keyword evidence="3" id="KW-0804">Transcription</keyword>
<accession>A0A0K1JG55</accession>
<dbReference type="AlphaFoldDB" id="A0A0K1JG55"/>
<feature type="DNA-binding region" description="H-T-H motif" evidence="4">
    <location>
        <begin position="29"/>
        <end position="48"/>
    </location>
</feature>
<evidence type="ECO:0000256" key="1">
    <source>
        <dbReference type="ARBA" id="ARBA00023015"/>
    </source>
</evidence>
<evidence type="ECO:0000259" key="5">
    <source>
        <dbReference type="PROSITE" id="PS50977"/>
    </source>
</evidence>
<evidence type="ECO:0000256" key="2">
    <source>
        <dbReference type="ARBA" id="ARBA00023125"/>
    </source>
</evidence>
<keyword evidence="2 4" id="KW-0238">DNA-binding</keyword>
<keyword evidence="1" id="KW-0805">Transcription regulation</keyword>
<gene>
    <name evidence="6" type="ORF">VV02_06430</name>
</gene>
<feature type="domain" description="HTH tetR-type" evidence="5">
    <location>
        <begin position="6"/>
        <end position="66"/>
    </location>
</feature>
<dbReference type="Gene3D" id="1.10.357.10">
    <property type="entry name" value="Tetracycline Repressor, domain 2"/>
    <property type="match status" value="1"/>
</dbReference>
<name>A0A0K1JG55_9MICO</name>
<dbReference type="InterPro" id="IPR009057">
    <property type="entry name" value="Homeodomain-like_sf"/>
</dbReference>
<dbReference type="PANTHER" id="PTHR47506:SF1">
    <property type="entry name" value="HTH-TYPE TRANSCRIPTIONAL REGULATOR YJDC"/>
    <property type="match status" value="1"/>
</dbReference>
<evidence type="ECO:0000256" key="4">
    <source>
        <dbReference type="PROSITE-ProRule" id="PRU00335"/>
    </source>
</evidence>
<dbReference type="Proteomes" id="UP000066480">
    <property type="component" value="Chromosome"/>
</dbReference>
<dbReference type="InterPro" id="IPR036271">
    <property type="entry name" value="Tet_transcr_reg_TetR-rel_C_sf"/>
</dbReference>
<keyword evidence="7" id="KW-1185">Reference proteome</keyword>
<dbReference type="SUPFAM" id="SSF46689">
    <property type="entry name" value="Homeodomain-like"/>
    <property type="match status" value="1"/>
</dbReference>
<sequence>MARPRSVDDEAILDATRVVLGQEGPSGLTLAAVGRQVGLAPATLIQRFGSKRGLLLASAARSPEMVRRAYAESEARATSPLAALYDVATSSVAHIVKREEIGNGLGFVQLDVGDPDFRVHALAHSQAIEDGSARFLHAAREAGELVDDVDVAALARTVLVTFQGALIIWAIHGGGTLSDFVREQLDRILNPYLP</sequence>
<evidence type="ECO:0000313" key="7">
    <source>
        <dbReference type="Proteomes" id="UP000066480"/>
    </source>
</evidence>
<organism evidence="6 7">
    <name type="scientific">Luteipulveratus mongoliensis</name>
    <dbReference type="NCBI Taxonomy" id="571913"/>
    <lineage>
        <taxon>Bacteria</taxon>
        <taxon>Bacillati</taxon>
        <taxon>Actinomycetota</taxon>
        <taxon>Actinomycetes</taxon>
        <taxon>Micrococcales</taxon>
        <taxon>Dermacoccaceae</taxon>
        <taxon>Luteipulveratus</taxon>
    </lineage>
</organism>